<keyword evidence="3" id="KW-0645">Protease</keyword>
<dbReference type="AlphaFoldDB" id="K0TCC4"/>
<evidence type="ECO:0000313" key="7">
    <source>
        <dbReference type="Proteomes" id="UP000266841"/>
    </source>
</evidence>
<dbReference type="GO" id="GO:0004843">
    <property type="term" value="F:cysteine-type deubiquitinase activity"/>
    <property type="evidence" value="ECO:0007669"/>
    <property type="project" value="UniProtKB-UniRule"/>
</dbReference>
<comment type="catalytic activity">
    <reaction evidence="1 3">
        <text>Thiol-dependent hydrolysis of ester, thioester, amide, peptide and isopeptide bonds formed by the C-terminal Gly of ubiquitin (a 76-residue protein attached to proteins as an intracellular targeting signal).</text>
        <dbReference type="EC" id="3.4.19.12"/>
    </reaction>
</comment>
<dbReference type="PANTHER" id="PTHR13312:SF0">
    <property type="entry name" value="UBIQUITIN THIOESTERASE OTU1"/>
    <property type="match status" value="1"/>
</dbReference>
<feature type="chain" id="PRO_5003837821" description="Ubiquitin thioesterase OTU" evidence="4">
    <location>
        <begin position="19"/>
        <end position="279"/>
    </location>
</feature>
<dbReference type="InterPro" id="IPR003323">
    <property type="entry name" value="OTU_dom"/>
</dbReference>
<dbReference type="GO" id="GO:0036503">
    <property type="term" value="P:ERAD pathway"/>
    <property type="evidence" value="ECO:0007669"/>
    <property type="project" value="TreeGrafter"/>
</dbReference>
<dbReference type="EC" id="3.4.19.12" evidence="3"/>
<comment type="caution">
    <text evidence="6">The sequence shown here is derived from an EMBL/GenBank/DDBJ whole genome shotgun (WGS) entry which is preliminary data.</text>
</comment>
<sequence>MGPGGLVLLLLTLGRTVSFSLPDRLPFGKFEFDEATGICRDPPAFICNGGSPDETAQQYFVMRNVPGDGDCVFHAVGMMSPDSEYTIKSMALEMRQVVANFLSWPDGNLYVDNNLGKKRLVRSRDLLRSAARGEGLSKEEYLVRLRKPGRDGGLYGGGPEMTVLSNILRRPIAIYHLATSGREPLPGTGDALEIVKVGEFGRGHFEDACSKIPDSVVANTFFFTMTNEQSEDSTASPTFSSPLKCSWDLHILIVDAGDREKHATVLLPSVPILHNGKKR</sequence>
<evidence type="ECO:0000256" key="1">
    <source>
        <dbReference type="ARBA" id="ARBA00000707"/>
    </source>
</evidence>
<dbReference type="GO" id="GO:0005829">
    <property type="term" value="C:cytosol"/>
    <property type="evidence" value="ECO:0007669"/>
    <property type="project" value="TreeGrafter"/>
</dbReference>
<dbReference type="Pfam" id="PF02338">
    <property type="entry name" value="OTU"/>
    <property type="match status" value="1"/>
</dbReference>
<gene>
    <name evidence="6" type="ORF">THAOC_07479</name>
</gene>
<dbReference type="OMA" id="AISHETR"/>
<feature type="signal peptide" evidence="4">
    <location>
        <begin position="1"/>
        <end position="18"/>
    </location>
</feature>
<organism evidence="6 7">
    <name type="scientific">Thalassiosira oceanica</name>
    <name type="common">Marine diatom</name>
    <dbReference type="NCBI Taxonomy" id="159749"/>
    <lineage>
        <taxon>Eukaryota</taxon>
        <taxon>Sar</taxon>
        <taxon>Stramenopiles</taxon>
        <taxon>Ochrophyta</taxon>
        <taxon>Bacillariophyta</taxon>
        <taxon>Coscinodiscophyceae</taxon>
        <taxon>Thalassiosirophycidae</taxon>
        <taxon>Thalassiosirales</taxon>
        <taxon>Thalassiosiraceae</taxon>
        <taxon>Thalassiosira</taxon>
    </lineage>
</organism>
<dbReference type="GO" id="GO:0016579">
    <property type="term" value="P:protein deubiquitination"/>
    <property type="evidence" value="ECO:0007669"/>
    <property type="project" value="TreeGrafter"/>
</dbReference>
<reference evidence="6 7" key="1">
    <citation type="journal article" date="2012" name="Genome Biol.">
        <title>Genome and low-iron response of an oceanic diatom adapted to chronic iron limitation.</title>
        <authorList>
            <person name="Lommer M."/>
            <person name="Specht M."/>
            <person name="Roy A.S."/>
            <person name="Kraemer L."/>
            <person name="Andreson R."/>
            <person name="Gutowska M.A."/>
            <person name="Wolf J."/>
            <person name="Bergner S.V."/>
            <person name="Schilhabel M.B."/>
            <person name="Klostermeier U.C."/>
            <person name="Beiko R.G."/>
            <person name="Rosenstiel P."/>
            <person name="Hippler M."/>
            <person name="Laroche J."/>
        </authorList>
    </citation>
    <scope>NUCLEOTIDE SEQUENCE [LARGE SCALE GENOMIC DNA]</scope>
    <source>
        <strain evidence="6 7">CCMP1005</strain>
    </source>
</reference>
<evidence type="ECO:0000259" key="5">
    <source>
        <dbReference type="PROSITE" id="PS50802"/>
    </source>
</evidence>
<keyword evidence="3" id="KW-0963">Cytoplasm</keyword>
<dbReference type="Gene3D" id="3.90.70.80">
    <property type="match status" value="1"/>
</dbReference>
<dbReference type="Proteomes" id="UP000266841">
    <property type="component" value="Unassembled WGS sequence"/>
</dbReference>
<evidence type="ECO:0000256" key="4">
    <source>
        <dbReference type="SAM" id="SignalP"/>
    </source>
</evidence>
<dbReference type="eggNOG" id="ENOG502SQMF">
    <property type="taxonomic scope" value="Eukaryota"/>
</dbReference>
<keyword evidence="4" id="KW-0732">Signal</keyword>
<dbReference type="GO" id="GO:0005634">
    <property type="term" value="C:nucleus"/>
    <property type="evidence" value="ECO:0007669"/>
    <property type="project" value="TreeGrafter"/>
</dbReference>
<proteinExistence type="predicted"/>
<keyword evidence="7" id="KW-1185">Reference proteome</keyword>
<dbReference type="PANTHER" id="PTHR13312">
    <property type="entry name" value="HIV-INDUCED PROTEIN-7-LIKE PROTEASE"/>
    <property type="match status" value="1"/>
</dbReference>
<dbReference type="EMBL" id="AGNL01007633">
    <property type="protein sequence ID" value="EJK71111.1"/>
    <property type="molecule type" value="Genomic_DNA"/>
</dbReference>
<keyword evidence="2 3" id="KW-0378">Hydrolase</keyword>
<comment type="function">
    <text evidence="3">Hydrolase that can remove conjugated ubiquitin from proteins and may therefore play an important regulatory role at the level of protein turnover by preventing degradation.</text>
</comment>
<feature type="domain" description="OTU" evidence="5">
    <location>
        <begin position="60"/>
        <end position="211"/>
    </location>
</feature>
<dbReference type="GO" id="GO:0030968">
    <property type="term" value="P:endoplasmic reticulum unfolded protein response"/>
    <property type="evidence" value="ECO:0007669"/>
    <property type="project" value="TreeGrafter"/>
</dbReference>
<evidence type="ECO:0000256" key="3">
    <source>
        <dbReference type="RuleBase" id="RU367104"/>
    </source>
</evidence>
<comment type="subcellular location">
    <subcellularLocation>
        <location evidence="3">Cytoplasm</location>
    </subcellularLocation>
</comment>
<keyword evidence="3" id="KW-0788">Thiol protease</keyword>
<protein>
    <recommendedName>
        <fullName evidence="3">Ubiquitin thioesterase OTU</fullName>
        <ecNumber evidence="3">3.4.19.12</ecNumber>
    </recommendedName>
</protein>
<dbReference type="PROSITE" id="PS50802">
    <property type="entry name" value="OTU"/>
    <property type="match status" value="1"/>
</dbReference>
<evidence type="ECO:0000313" key="6">
    <source>
        <dbReference type="EMBL" id="EJK71111.1"/>
    </source>
</evidence>
<evidence type="ECO:0000256" key="2">
    <source>
        <dbReference type="ARBA" id="ARBA00022801"/>
    </source>
</evidence>
<keyword evidence="3" id="KW-0833">Ubl conjugation pathway</keyword>
<name>K0TCC4_THAOC</name>
<dbReference type="CDD" id="cd22744">
    <property type="entry name" value="OTU"/>
    <property type="match status" value="1"/>
</dbReference>
<accession>K0TCC4</accession>
<dbReference type="OrthoDB" id="409956at2759"/>